<dbReference type="PANTHER" id="PTHR12411">
    <property type="entry name" value="CYSTEINE PROTEASE FAMILY C1-RELATED"/>
    <property type="match status" value="1"/>
</dbReference>
<keyword evidence="6" id="KW-1015">Disulfide bond</keyword>
<keyword evidence="7" id="KW-1133">Transmembrane helix</keyword>
<evidence type="ECO:0000256" key="7">
    <source>
        <dbReference type="SAM" id="Phobius"/>
    </source>
</evidence>
<name>A0A0G4EYB1_VITBC</name>
<keyword evidence="7" id="KW-0812">Transmembrane</keyword>
<evidence type="ECO:0000259" key="8">
    <source>
        <dbReference type="SMART" id="SM00645"/>
    </source>
</evidence>
<organism evidence="10 11">
    <name type="scientific">Vitrella brassicaformis (strain CCMP3155)</name>
    <dbReference type="NCBI Taxonomy" id="1169540"/>
    <lineage>
        <taxon>Eukaryota</taxon>
        <taxon>Sar</taxon>
        <taxon>Alveolata</taxon>
        <taxon>Colpodellida</taxon>
        <taxon>Vitrellaceae</taxon>
        <taxon>Vitrella</taxon>
    </lineage>
</organism>
<dbReference type="InterPro" id="IPR000668">
    <property type="entry name" value="Peptidase_C1A_C"/>
</dbReference>
<keyword evidence="11" id="KW-1185">Reference proteome</keyword>
<dbReference type="Proteomes" id="UP000041254">
    <property type="component" value="Unassembled WGS sequence"/>
</dbReference>
<evidence type="ECO:0000256" key="6">
    <source>
        <dbReference type="ARBA" id="ARBA00023157"/>
    </source>
</evidence>
<keyword evidence="3" id="KW-0732">Signal</keyword>
<dbReference type="EMBL" id="CDMY01000346">
    <property type="protein sequence ID" value="CEM03624.1"/>
    <property type="molecule type" value="Genomic_DNA"/>
</dbReference>
<dbReference type="FunFam" id="3.90.70.10:FF:000067">
    <property type="entry name" value="Senescence-specific cysteine protease"/>
    <property type="match status" value="1"/>
</dbReference>
<feature type="transmembrane region" description="Helical" evidence="7">
    <location>
        <begin position="32"/>
        <end position="51"/>
    </location>
</feature>
<evidence type="ECO:0000256" key="3">
    <source>
        <dbReference type="ARBA" id="ARBA00022729"/>
    </source>
</evidence>
<sequence length="385" mass="42506">MDTLPGSTTHYVPFLTGKDSRGRHTLALVRKALIPALAALTAVSCLAFFFYPSAPPAQESLINTELYERPSRHFFTERQFSDAFVTFVTEHGKVYANEKERQIRFDIFKKNLAFIHAHNQQGFRYTLAANQFADMTHEEFKAQFVGYRRTNVTKTDATHLLGVHPSTLPKDVDWRAKGCVTEVKNQAQCGSCWAFSTTGAIEGATCAKTGRLPDLSEQQLVDCAGIEGNQGCSGGEMDQAFQYVIDNKGLCSEMEYPYEATDDKCKADSCKPQATIKGFKNVPMDNEAALMAAVATNGPVSVAIEADQLPFQFYQSGVFDASCGDQLDHGVLVVGYGTDEQGQDYWIVKNSWGPSWGDDGYIRMARHRGKEGECGILMDASYPVV</sequence>
<reference evidence="10 11" key="1">
    <citation type="submission" date="2014-11" db="EMBL/GenBank/DDBJ databases">
        <authorList>
            <person name="Zhu J."/>
            <person name="Qi W."/>
            <person name="Song R."/>
        </authorList>
    </citation>
    <scope>NUCLEOTIDE SEQUENCE [LARGE SCALE GENOMIC DNA]</scope>
</reference>
<evidence type="ECO:0000256" key="5">
    <source>
        <dbReference type="ARBA" id="ARBA00023145"/>
    </source>
</evidence>
<keyword evidence="4" id="KW-0378">Hydrolase</keyword>
<dbReference type="GO" id="GO:0008234">
    <property type="term" value="F:cysteine-type peptidase activity"/>
    <property type="evidence" value="ECO:0007669"/>
    <property type="project" value="InterPro"/>
</dbReference>
<dbReference type="CDD" id="cd02248">
    <property type="entry name" value="Peptidase_C1A"/>
    <property type="match status" value="1"/>
</dbReference>
<dbReference type="SMART" id="SM00645">
    <property type="entry name" value="Pept_C1"/>
    <property type="match status" value="1"/>
</dbReference>
<dbReference type="InterPro" id="IPR013128">
    <property type="entry name" value="Peptidase_C1A"/>
</dbReference>
<evidence type="ECO:0000256" key="4">
    <source>
        <dbReference type="ARBA" id="ARBA00022801"/>
    </source>
</evidence>
<evidence type="ECO:0000313" key="11">
    <source>
        <dbReference type="Proteomes" id="UP000041254"/>
    </source>
</evidence>
<dbReference type="Pfam" id="PF00112">
    <property type="entry name" value="Peptidase_C1"/>
    <property type="match status" value="1"/>
</dbReference>
<dbReference type="InParanoid" id="A0A0G4EYB1"/>
<gene>
    <name evidence="10" type="ORF">Vbra_13976</name>
</gene>
<keyword evidence="7" id="KW-0472">Membrane</keyword>
<dbReference type="VEuPathDB" id="CryptoDB:Vbra_13976"/>
<dbReference type="InterPro" id="IPR038765">
    <property type="entry name" value="Papain-like_cys_pep_sf"/>
</dbReference>
<dbReference type="InterPro" id="IPR000169">
    <property type="entry name" value="Pept_cys_AS"/>
</dbReference>
<dbReference type="PhylomeDB" id="A0A0G4EYB1"/>
<evidence type="ECO:0000313" key="10">
    <source>
        <dbReference type="EMBL" id="CEM03624.1"/>
    </source>
</evidence>
<evidence type="ECO:0000259" key="9">
    <source>
        <dbReference type="SMART" id="SM00848"/>
    </source>
</evidence>
<dbReference type="OMA" id="EGETCCC"/>
<dbReference type="InterPro" id="IPR013201">
    <property type="entry name" value="Prot_inhib_I29"/>
</dbReference>
<dbReference type="InterPro" id="IPR039417">
    <property type="entry name" value="Peptidase_C1A_papain-like"/>
</dbReference>
<dbReference type="PROSITE" id="PS00640">
    <property type="entry name" value="THIOL_PROTEASE_ASN"/>
    <property type="match status" value="1"/>
</dbReference>
<keyword evidence="5" id="KW-0865">Zymogen</keyword>
<dbReference type="GO" id="GO:0006508">
    <property type="term" value="P:proteolysis"/>
    <property type="evidence" value="ECO:0007669"/>
    <property type="project" value="UniProtKB-KW"/>
</dbReference>
<dbReference type="Gene3D" id="3.90.70.10">
    <property type="entry name" value="Cysteine proteinases"/>
    <property type="match status" value="1"/>
</dbReference>
<feature type="domain" description="Cathepsin propeptide inhibitor" evidence="9">
    <location>
        <begin position="84"/>
        <end position="140"/>
    </location>
</feature>
<dbReference type="OrthoDB" id="190265at2759"/>
<evidence type="ECO:0000256" key="2">
    <source>
        <dbReference type="ARBA" id="ARBA00022670"/>
    </source>
</evidence>
<dbReference type="PROSITE" id="PS00639">
    <property type="entry name" value="THIOL_PROTEASE_HIS"/>
    <property type="match status" value="1"/>
</dbReference>
<dbReference type="SUPFAM" id="SSF54001">
    <property type="entry name" value="Cysteine proteinases"/>
    <property type="match status" value="1"/>
</dbReference>
<dbReference type="STRING" id="1169540.A0A0G4EYB1"/>
<evidence type="ECO:0000256" key="1">
    <source>
        <dbReference type="ARBA" id="ARBA00008455"/>
    </source>
</evidence>
<dbReference type="SMART" id="SM00848">
    <property type="entry name" value="Inhibitor_I29"/>
    <property type="match status" value="1"/>
</dbReference>
<dbReference type="InterPro" id="IPR025660">
    <property type="entry name" value="Pept_his_AS"/>
</dbReference>
<proteinExistence type="inferred from homology"/>
<keyword evidence="2" id="KW-0645">Protease</keyword>
<dbReference type="InterPro" id="IPR025661">
    <property type="entry name" value="Pept_asp_AS"/>
</dbReference>
<dbReference type="AlphaFoldDB" id="A0A0G4EYB1"/>
<dbReference type="Pfam" id="PF08246">
    <property type="entry name" value="Inhibitor_I29"/>
    <property type="match status" value="1"/>
</dbReference>
<protein>
    <submittedName>
        <fullName evidence="10">Uncharacterized protein</fullName>
    </submittedName>
</protein>
<comment type="similarity">
    <text evidence="1">Belongs to the peptidase C1 family.</text>
</comment>
<dbReference type="PRINTS" id="PR00705">
    <property type="entry name" value="PAPAIN"/>
</dbReference>
<dbReference type="PROSITE" id="PS00139">
    <property type="entry name" value="THIOL_PROTEASE_CYS"/>
    <property type="match status" value="1"/>
</dbReference>
<feature type="domain" description="Peptidase C1A papain C-terminal" evidence="8">
    <location>
        <begin position="168"/>
        <end position="384"/>
    </location>
</feature>
<accession>A0A0G4EYB1</accession>